<dbReference type="InterPro" id="IPR036249">
    <property type="entry name" value="Thioredoxin-like_sf"/>
</dbReference>
<dbReference type="Pfam" id="PF00462">
    <property type="entry name" value="Glutaredoxin"/>
    <property type="match status" value="1"/>
</dbReference>
<feature type="domain" description="Glutaredoxin" evidence="2">
    <location>
        <begin position="3"/>
        <end position="55"/>
    </location>
</feature>
<proteinExistence type="predicted"/>
<feature type="compositionally biased region" description="Low complexity" evidence="1">
    <location>
        <begin position="188"/>
        <end position="203"/>
    </location>
</feature>
<feature type="compositionally biased region" description="Polar residues" evidence="1">
    <location>
        <begin position="158"/>
        <end position="183"/>
    </location>
</feature>
<evidence type="ECO:0000256" key="1">
    <source>
        <dbReference type="SAM" id="MobiDB-lite"/>
    </source>
</evidence>
<dbReference type="Proteomes" id="UP000178597">
    <property type="component" value="Unassembled WGS sequence"/>
</dbReference>
<feature type="region of interest" description="Disordered" evidence="1">
    <location>
        <begin position="89"/>
        <end position="203"/>
    </location>
</feature>
<organism evidence="3 4">
    <name type="scientific">Candidatus Roizmanbacteria bacterium RIFCSPHIGHO2_02_FULL_39_9</name>
    <dbReference type="NCBI Taxonomy" id="1802040"/>
    <lineage>
        <taxon>Bacteria</taxon>
        <taxon>Candidatus Roizmaniibacteriota</taxon>
    </lineage>
</organism>
<evidence type="ECO:0000259" key="2">
    <source>
        <dbReference type="Pfam" id="PF00462"/>
    </source>
</evidence>
<accession>A0A1F7H3M5</accession>
<feature type="compositionally biased region" description="Pro residues" evidence="1">
    <location>
        <begin position="109"/>
        <end position="154"/>
    </location>
</feature>
<evidence type="ECO:0000313" key="3">
    <source>
        <dbReference type="EMBL" id="OGK25688.1"/>
    </source>
</evidence>
<gene>
    <name evidence="3" type="ORF">A3C28_01480</name>
</gene>
<evidence type="ECO:0000313" key="4">
    <source>
        <dbReference type="Proteomes" id="UP000178597"/>
    </source>
</evidence>
<name>A0A1F7H3M5_9BACT</name>
<reference evidence="3 4" key="1">
    <citation type="journal article" date="2016" name="Nat. Commun.">
        <title>Thousands of microbial genomes shed light on interconnected biogeochemical processes in an aquifer system.</title>
        <authorList>
            <person name="Anantharaman K."/>
            <person name="Brown C.T."/>
            <person name="Hug L.A."/>
            <person name="Sharon I."/>
            <person name="Castelle C.J."/>
            <person name="Probst A.J."/>
            <person name="Thomas B.C."/>
            <person name="Singh A."/>
            <person name="Wilkins M.J."/>
            <person name="Karaoz U."/>
            <person name="Brodie E.L."/>
            <person name="Williams K.H."/>
            <person name="Hubbard S.S."/>
            <person name="Banfield J.F."/>
        </authorList>
    </citation>
    <scope>NUCLEOTIDE SEQUENCE [LARGE SCALE GENOMIC DNA]</scope>
</reference>
<dbReference type="Gene3D" id="3.40.30.10">
    <property type="entry name" value="Glutaredoxin"/>
    <property type="match status" value="1"/>
</dbReference>
<dbReference type="STRING" id="1802040.A3C28_01480"/>
<dbReference type="EMBL" id="MFZP01000061">
    <property type="protein sequence ID" value="OGK25688.1"/>
    <property type="molecule type" value="Genomic_DNA"/>
</dbReference>
<dbReference type="PROSITE" id="PS51354">
    <property type="entry name" value="GLUTAREDOXIN_2"/>
    <property type="match status" value="1"/>
</dbReference>
<dbReference type="InterPro" id="IPR002109">
    <property type="entry name" value="Glutaredoxin"/>
</dbReference>
<dbReference type="SUPFAM" id="SSF52833">
    <property type="entry name" value="Thioredoxin-like"/>
    <property type="match status" value="1"/>
</dbReference>
<dbReference type="CDD" id="cd02976">
    <property type="entry name" value="NrdH"/>
    <property type="match status" value="1"/>
</dbReference>
<sequence length="203" mass="21344">MKITLYTISDCEFSKQEKDYLTLHKLPYEEKDLEKNKEYLTEMLAISNNFAGTPVTKIEKDGGLSVILKGFTKEEFDKELGLAPISAQVATPPPAAKPQAVANTNQPTTPQPPKPVPQAPAPTPTPPPSPTPIPPTTPTIPPSPPAAPQTPPGAPAQDQQLKSILSDLQSMSGPTGSGQPTQEPATPPTNGTTPKPPSSTSGL</sequence>
<dbReference type="PRINTS" id="PR01217">
    <property type="entry name" value="PRICHEXTENSN"/>
</dbReference>
<protein>
    <recommendedName>
        <fullName evidence="2">Glutaredoxin domain-containing protein</fullName>
    </recommendedName>
</protein>
<comment type="caution">
    <text evidence="3">The sequence shown here is derived from an EMBL/GenBank/DDBJ whole genome shotgun (WGS) entry which is preliminary data.</text>
</comment>
<dbReference type="AlphaFoldDB" id="A0A1F7H3M5"/>